<keyword evidence="4" id="KW-0325">Glycoprotein</keyword>
<dbReference type="SMART" id="SM00409">
    <property type="entry name" value="IG"/>
    <property type="match status" value="6"/>
</dbReference>
<protein>
    <submittedName>
        <fullName evidence="8">Uncharacterized protein</fullName>
    </submittedName>
</protein>
<dbReference type="InterPro" id="IPR003599">
    <property type="entry name" value="Ig_sub"/>
</dbReference>
<feature type="domain" description="Fibronectin type-III" evidence="7">
    <location>
        <begin position="632"/>
        <end position="730"/>
    </location>
</feature>
<dbReference type="Gene3D" id="2.10.25.10">
    <property type="entry name" value="Laminin"/>
    <property type="match status" value="2"/>
</dbReference>
<feature type="domain" description="Ig-like" evidence="6">
    <location>
        <begin position="733"/>
        <end position="830"/>
    </location>
</feature>
<dbReference type="InterPro" id="IPR036179">
    <property type="entry name" value="Ig-like_dom_sf"/>
</dbReference>
<feature type="domain" description="Fibronectin type-III" evidence="7">
    <location>
        <begin position="2047"/>
        <end position="2140"/>
    </location>
</feature>
<dbReference type="InterPro" id="IPR036116">
    <property type="entry name" value="FN3_sf"/>
</dbReference>
<dbReference type="Gene3D" id="2.60.40.10">
    <property type="entry name" value="Immunoglobulins"/>
    <property type="match status" value="15"/>
</dbReference>
<proteinExistence type="predicted"/>
<dbReference type="EMBL" id="CAJGYM010000003">
    <property type="protein sequence ID" value="CAD6185909.1"/>
    <property type="molecule type" value="Genomic_DNA"/>
</dbReference>
<feature type="domain" description="Fibronectin type-III" evidence="7">
    <location>
        <begin position="1742"/>
        <end position="1846"/>
    </location>
</feature>
<dbReference type="GO" id="GO:0007399">
    <property type="term" value="P:nervous system development"/>
    <property type="evidence" value="ECO:0007669"/>
    <property type="project" value="UniProtKB-ARBA"/>
</dbReference>
<dbReference type="InterPro" id="IPR003598">
    <property type="entry name" value="Ig_sub2"/>
</dbReference>
<comment type="caution">
    <text evidence="8">The sequence shown here is derived from an EMBL/GenBank/DDBJ whole genome shotgun (WGS) entry which is preliminary data.</text>
</comment>
<sequence length="2193" mass="243036">MRRYVRSTYPFRYRGPRAYSDIDVQPILVVLPGFDPSRASPYFQDLLYLEPLARRRVKRARYCPILGEEECEHDPPRKRKSSLFILTEFSSSFSSSFRTLKNPLQTNPGSDEAPSVVVGAKNATGRCVLSSDRASHFCGLDEEVSAPPIPPPDEGKCVISKASGREICYPEYKELDTSCTDVHGSSNSLVVPPVVPHATVRAMAFVPPDNLRRLVIQYYRQQGKHMPKNATFSPKSFLFVKYHCDYGYEMIDEVDTMFCQDKQWVLTQPVCRGKGLCAENNGGCSHTCISYNDEKIECKCPRGMTLDVDEKTCIKPVPKHLCRSLAGCSCTAINENQFSCTCAKGSKCLLMAGPPKLYVEPQGPYEVAPGGNINVTCSTVAYPFPDIYWTRGDEIVVGGGALKSGAVKSDQILIIKELYRNSEFTCRANNTHGVAERNVSIVITGPGSAPILKSASAGRTSITIRWDPPAIINRPITTYTVYYTNNPHQPIKNWKKTEVKEPTREVTLQELRPDTPYYIRVRANDQLGPGKLGNQVNIRSLRPAVRPYVQISEGEELKVAPMTPFEIACNVTKADPTPVLVWQHKGRPLNKGERSNHMRMQNGGIIENTVFSCIAENEAGRSTKRINITVTGPSAPERIRYQIDGDKVTLQWEQPQITNGPMAGYDVLYTEDPNLPRDEWKVHHIDDPHARSTTVPRLNEKTPYTFVIVGRNRLGPGLPSAPFNATTWLASKPPVVELSPADEIEKTPSNDELVIECEAQGVPKPKIIWLWSGQLVEDGKDEFRIYDVTPHDAQDRSISKLTAQSTSRSGVATCQAVNSDGSDEKKVPVKILGPGSAPLNILPTPMHTGFDISWQPPKIPNGRITNYVVYYTKNPDSDIDEWQSETVPAENRNLTVRVDDEDTPYVVKVQAVTDDGRGIISDTYEVTTGRKQVPLAVRMEINDPKIADGATETMVEPTQPIHFRCVTDGRPMPSVSYSWLPLNATEGGDEPVPIPINADDQQPHRYNSIQVYATTATKRILLCQARNADGTVEDRHVFIVNKPGSAPQNAEVIVDPDNRVTITWQPPKHPNGDITKYNVYITQDPSLPIEQWQIYSVDEVEDPKLVLQRGELLPETPYYVKIAAVNPHGEGILTDPKPFETVSGAPIDAPTDVLPSVAIDNTVNITWSPPSQPLGPIKSYTVYFNRDDGTGDEDYKNWPRVVVEATGDHGLVTLDKDQHTIYPNTPYKVRISATNDLSEGPASEATHFETGSGEIPPTITLEPQNSTYLVPPRGTVTITCSAQGVPQPTVRWTKENGEEVEGPTIVLYDVTKDTSAICSAKNNAGKTQENVHIMVTGPGSPPNEIVLLPMPNQEINVEWTTPDDVNGQITNYVIHFAEVTIGREDVNHKLSELEPKKKFAVKVQAISDRGPGVISAPQIITTLPKAPEQVKEPHVTVHDNNTVVIDFEPPVDPENPDKHIKDFIIQYTEDDPLSEDTDWKELKFVDPDDTDDKATVVIDGENFNPDKKYNVRIIARGEIDSTPSEPKDFNTGDGVIAPKKPTFNVNTDNGTIRVPAGTDYQITCLSEGFPPPYIRWVDSHGNQLSDGPVLRIIDIRKTLNAKCLAENRGGLKETDLTVFVAGPGTAPENIVLSANKPTTITVQYDPPTIPNGNITKYIIYYTPLDDQDPAHQLGQVQSKPINAWQNVHDVNDKEGPRKVDIKDFVQTDTAYAVVVQAINDDGPGPYSNQYTVRTMSRAREGPPVDLRVEPDGQRSAAVEWKEPTTSDVPPIGYEIFYILGNKSIDVDDSVSITDWSKITIDDPSKLSYKIQNLLLPDTDYVFKMRAIYPDGPSVFSEPCIMKTLPDGNAPYIQISTGDNGIEGSTTIQILPGSQMNVACNATGIPQPQVKWIKAGSYEIDPSRVEAEGNYAKFSLTVSNITEDTTFNCVAQNPLGHANWTINVNLIDGLEPNWRDDFVRSKTEGGQTVLVFTDDLPDYLKTPNEWTIYYTDDAEEPKDQWEQIPSGGGPLNRVEVPDMNPGTYYYLVVDNPEKGIQTPTLVVMTPKPPSDIRFGKNNDDEQIIDFKPAIASEPIKEYTIKAWKSDDPSDSKTFRTPTDQTSGVVLDGLEPNTDYSIQVAAEFYEGEDLPSEPIYVKTPPRDVSCDCEHACSFEDVDGELKPQCYCHNGYHLADNGKSCERDLDDATSQKVLTV</sequence>
<dbReference type="InterPro" id="IPR013151">
    <property type="entry name" value="Immunoglobulin_dom"/>
</dbReference>
<feature type="domain" description="Fibronectin type-III" evidence="7">
    <location>
        <begin position="1426"/>
        <end position="1534"/>
    </location>
</feature>
<feature type="domain" description="Ig-like" evidence="6">
    <location>
        <begin position="1850"/>
        <end position="1944"/>
    </location>
</feature>
<evidence type="ECO:0000256" key="4">
    <source>
        <dbReference type="ARBA" id="ARBA00023180"/>
    </source>
</evidence>
<evidence type="ECO:0000256" key="5">
    <source>
        <dbReference type="ARBA" id="ARBA00023319"/>
    </source>
</evidence>
<dbReference type="Pfam" id="PF00041">
    <property type="entry name" value="fn3"/>
    <property type="match status" value="9"/>
</dbReference>
<feature type="domain" description="Ig-like" evidence="6">
    <location>
        <begin position="543"/>
        <end position="629"/>
    </location>
</feature>
<reference evidence="8" key="1">
    <citation type="submission" date="2020-10" db="EMBL/GenBank/DDBJ databases">
        <authorList>
            <person name="Kikuchi T."/>
        </authorList>
    </citation>
    <scope>NUCLEOTIDE SEQUENCE</scope>
    <source>
        <strain evidence="8">NKZ352</strain>
    </source>
</reference>
<evidence type="ECO:0000259" key="6">
    <source>
        <dbReference type="PROSITE" id="PS50835"/>
    </source>
</evidence>
<feature type="domain" description="Ig-like" evidence="6">
    <location>
        <begin position="1257"/>
        <end position="1334"/>
    </location>
</feature>
<dbReference type="Pfam" id="PF00047">
    <property type="entry name" value="ig"/>
    <property type="match status" value="2"/>
</dbReference>
<feature type="domain" description="Fibronectin type-III" evidence="7">
    <location>
        <begin position="1149"/>
        <end position="1253"/>
    </location>
</feature>
<feature type="domain" description="Fibronectin type-III" evidence="7">
    <location>
        <begin position="446"/>
        <end position="543"/>
    </location>
</feature>
<dbReference type="PANTHER" id="PTHR13817:SF166">
    <property type="entry name" value="NEURONAL IGCAM-RELATED"/>
    <property type="match status" value="1"/>
</dbReference>
<dbReference type="CDD" id="cd00063">
    <property type="entry name" value="FN3"/>
    <property type="match status" value="10"/>
</dbReference>
<dbReference type="SUPFAM" id="SSF49265">
    <property type="entry name" value="Fibronectin type III"/>
    <property type="match status" value="7"/>
</dbReference>
<dbReference type="Pfam" id="PF13927">
    <property type="entry name" value="Ig_3"/>
    <property type="match status" value="2"/>
</dbReference>
<evidence type="ECO:0000256" key="1">
    <source>
        <dbReference type="ARBA" id="ARBA00022729"/>
    </source>
</evidence>
<keyword evidence="5" id="KW-0393">Immunoglobulin domain</keyword>
<feature type="domain" description="Fibronectin type-III" evidence="7">
    <location>
        <begin position="1341"/>
        <end position="1425"/>
    </location>
</feature>
<dbReference type="SMART" id="SM00408">
    <property type="entry name" value="IGc2"/>
    <property type="match status" value="6"/>
</dbReference>
<dbReference type="SUPFAM" id="SSF48726">
    <property type="entry name" value="Immunoglobulin"/>
    <property type="match status" value="6"/>
</dbReference>
<evidence type="ECO:0000259" key="7">
    <source>
        <dbReference type="PROSITE" id="PS50853"/>
    </source>
</evidence>
<dbReference type="PROSITE" id="PS50835">
    <property type="entry name" value="IG_LIKE"/>
    <property type="match status" value="7"/>
</dbReference>
<dbReference type="OrthoDB" id="10253954at2759"/>
<keyword evidence="2" id="KW-0677">Repeat</keyword>
<dbReference type="Pfam" id="PF14670">
    <property type="entry name" value="FXa_inhibition"/>
    <property type="match status" value="1"/>
</dbReference>
<evidence type="ECO:0000313" key="8">
    <source>
        <dbReference type="EMBL" id="CAD6185909.1"/>
    </source>
</evidence>
<keyword evidence="1" id="KW-0732">Signal</keyword>
<dbReference type="InterPro" id="IPR003961">
    <property type="entry name" value="FN3_dom"/>
</dbReference>
<dbReference type="SMART" id="SM00060">
    <property type="entry name" value="FN3"/>
    <property type="match status" value="10"/>
</dbReference>
<name>A0A8S1GRL3_9PELO</name>
<feature type="domain" description="Ig-like" evidence="6">
    <location>
        <begin position="1541"/>
        <end position="1617"/>
    </location>
</feature>
<organism evidence="8 9">
    <name type="scientific">Caenorhabditis auriculariae</name>
    <dbReference type="NCBI Taxonomy" id="2777116"/>
    <lineage>
        <taxon>Eukaryota</taxon>
        <taxon>Metazoa</taxon>
        <taxon>Ecdysozoa</taxon>
        <taxon>Nematoda</taxon>
        <taxon>Chromadorea</taxon>
        <taxon>Rhabditida</taxon>
        <taxon>Rhabditina</taxon>
        <taxon>Rhabditomorpha</taxon>
        <taxon>Rhabditoidea</taxon>
        <taxon>Rhabditidae</taxon>
        <taxon>Peloderinae</taxon>
        <taxon>Caenorhabditis</taxon>
    </lineage>
</organism>
<feature type="domain" description="Ig-like" evidence="6">
    <location>
        <begin position="944"/>
        <end position="1038"/>
    </location>
</feature>
<evidence type="ECO:0000313" key="9">
    <source>
        <dbReference type="Proteomes" id="UP000835052"/>
    </source>
</evidence>
<dbReference type="InterPro" id="IPR050964">
    <property type="entry name" value="Striated_Muscle_Regulatory"/>
</dbReference>
<dbReference type="SMART" id="SM00181">
    <property type="entry name" value="EGF"/>
    <property type="match status" value="2"/>
</dbReference>
<evidence type="ECO:0000256" key="3">
    <source>
        <dbReference type="ARBA" id="ARBA00023157"/>
    </source>
</evidence>
<dbReference type="FunFam" id="2.60.40.10:FF:001976">
    <property type="entry name" value="Mesocentin"/>
    <property type="match status" value="1"/>
</dbReference>
<gene>
    <name evidence="8" type="ORF">CAUJ_LOCUS1828</name>
</gene>
<dbReference type="PANTHER" id="PTHR13817">
    <property type="entry name" value="TITIN"/>
    <property type="match status" value="1"/>
</dbReference>
<dbReference type="InterPro" id="IPR013783">
    <property type="entry name" value="Ig-like_fold"/>
</dbReference>
<feature type="domain" description="Ig-like" evidence="6">
    <location>
        <begin position="355"/>
        <end position="440"/>
    </location>
</feature>
<dbReference type="InterPro" id="IPR000742">
    <property type="entry name" value="EGF"/>
</dbReference>
<feature type="domain" description="Fibronectin type-III" evidence="7">
    <location>
        <begin position="1626"/>
        <end position="1737"/>
    </location>
</feature>
<feature type="domain" description="Fibronectin type-III" evidence="7">
    <location>
        <begin position="1046"/>
        <end position="1144"/>
    </location>
</feature>
<evidence type="ECO:0000256" key="2">
    <source>
        <dbReference type="ARBA" id="ARBA00022737"/>
    </source>
</evidence>
<accession>A0A8S1GRL3</accession>
<dbReference type="Proteomes" id="UP000835052">
    <property type="component" value="Unassembled WGS sequence"/>
</dbReference>
<dbReference type="InterPro" id="IPR007110">
    <property type="entry name" value="Ig-like_dom"/>
</dbReference>
<dbReference type="SUPFAM" id="SSF57196">
    <property type="entry name" value="EGF/Laminin"/>
    <property type="match status" value="1"/>
</dbReference>
<dbReference type="PROSITE" id="PS50853">
    <property type="entry name" value="FN3"/>
    <property type="match status" value="10"/>
</dbReference>
<dbReference type="Gene3D" id="2.10.70.10">
    <property type="entry name" value="Complement Module, domain 1"/>
    <property type="match status" value="1"/>
</dbReference>
<keyword evidence="3" id="KW-1015">Disulfide bond</keyword>
<keyword evidence="9" id="KW-1185">Reference proteome</keyword>
<feature type="domain" description="Fibronectin type-III" evidence="7">
    <location>
        <begin position="834"/>
        <end position="931"/>
    </location>
</feature>
<dbReference type="FunFam" id="2.60.40.10:FF:000036">
    <property type="entry name" value="receptor-type tyrosine-protein phosphatase delta isoform X1"/>
    <property type="match status" value="1"/>
</dbReference>